<evidence type="ECO:0008006" key="4">
    <source>
        <dbReference type="Google" id="ProtNLM"/>
    </source>
</evidence>
<organism evidence="2 3">
    <name type="scientific">Massilia glaciei</name>
    <dbReference type="NCBI Taxonomy" id="1524097"/>
    <lineage>
        <taxon>Bacteria</taxon>
        <taxon>Pseudomonadati</taxon>
        <taxon>Pseudomonadota</taxon>
        <taxon>Betaproteobacteria</taxon>
        <taxon>Burkholderiales</taxon>
        <taxon>Oxalobacteraceae</taxon>
        <taxon>Telluria group</taxon>
        <taxon>Massilia</taxon>
    </lineage>
</organism>
<comment type="caution">
    <text evidence="2">The sequence shown here is derived from an EMBL/GenBank/DDBJ whole genome shotgun (WGS) entry which is preliminary data.</text>
</comment>
<evidence type="ECO:0000256" key="1">
    <source>
        <dbReference type="SAM" id="MobiDB-lite"/>
    </source>
</evidence>
<sequence>MDAPWFGFVLGLLASWRLAHLLAYEDGPWDVLVRLRRALGGGVLGKLMDCFYCVSLWVALPFGILIGRSTQESVLAWLAMSGAACLLERVGYKPLTIEPFPMEGEDHELLRQQAGGTEKQPPDECEQ</sequence>
<keyword evidence="3" id="KW-1185">Reference proteome</keyword>
<feature type="region of interest" description="Disordered" evidence="1">
    <location>
        <begin position="108"/>
        <end position="127"/>
    </location>
</feature>
<evidence type="ECO:0000313" key="3">
    <source>
        <dbReference type="Proteomes" id="UP000241421"/>
    </source>
</evidence>
<accession>A0A2U2I777</accession>
<protein>
    <recommendedName>
        <fullName evidence="4">DUF1360 domain-containing protein</fullName>
    </recommendedName>
</protein>
<dbReference type="AlphaFoldDB" id="A0A2U2I777"/>
<evidence type="ECO:0000313" key="2">
    <source>
        <dbReference type="EMBL" id="PWF55593.1"/>
    </source>
</evidence>
<dbReference type="RefSeq" id="WP_109246547.1">
    <property type="nucleotide sequence ID" value="NZ_PXWF02000019.1"/>
</dbReference>
<dbReference type="OrthoDB" id="123391at2"/>
<dbReference type="EMBL" id="PXWF02000019">
    <property type="protein sequence ID" value="PWF55593.1"/>
    <property type="molecule type" value="Genomic_DNA"/>
</dbReference>
<dbReference type="Proteomes" id="UP000241421">
    <property type="component" value="Unassembled WGS sequence"/>
</dbReference>
<dbReference type="Pfam" id="PF07098">
    <property type="entry name" value="DUF1360"/>
    <property type="match status" value="1"/>
</dbReference>
<dbReference type="InterPro" id="IPR010773">
    <property type="entry name" value="Mycophage_PG1_Gp7"/>
</dbReference>
<name>A0A2U2I777_9BURK</name>
<gene>
    <name evidence="2" type="ORF">C7C56_001365</name>
</gene>
<reference evidence="2 3" key="1">
    <citation type="submission" date="2018-04" db="EMBL/GenBank/DDBJ databases">
        <title>Massilia violaceinigra sp. nov., a novel purple-pigmented bacterium isolated from Tianshan glacier, Xinjiang, China.</title>
        <authorList>
            <person name="Wang H."/>
        </authorList>
    </citation>
    <scope>NUCLEOTIDE SEQUENCE [LARGE SCALE GENOMIC DNA]</scope>
    <source>
        <strain evidence="2 3">B448-2</strain>
    </source>
</reference>
<proteinExistence type="predicted"/>